<dbReference type="Proteomes" id="UP000007875">
    <property type="component" value="Unassembled WGS sequence"/>
</dbReference>
<feature type="compositionally biased region" description="Basic and acidic residues" evidence="1">
    <location>
        <begin position="204"/>
        <end position="216"/>
    </location>
</feature>
<reference evidence="2" key="2">
    <citation type="submission" date="2025-08" db="UniProtKB">
        <authorList>
            <consortium name="Ensembl"/>
        </authorList>
    </citation>
    <scope>IDENTIFICATION</scope>
</reference>
<dbReference type="AlphaFoldDB" id="H2Z300"/>
<feature type="compositionally biased region" description="Acidic residues" evidence="1">
    <location>
        <begin position="164"/>
        <end position="173"/>
    </location>
</feature>
<evidence type="ECO:0000313" key="2">
    <source>
        <dbReference type="Ensembl" id="ENSCSAVP00000011962.1"/>
    </source>
</evidence>
<evidence type="ECO:0000256" key="1">
    <source>
        <dbReference type="SAM" id="MobiDB-lite"/>
    </source>
</evidence>
<dbReference type="HOGENOM" id="CLU_1277246_0_0_1"/>
<keyword evidence="3" id="KW-1185">Reference proteome</keyword>
<sequence>MKREKTVIDIHISEKEKDDFFKELNRKSQNYMDAFKKQQELNKLEVQKQIDARKKRKGAQVVELMNQLDRQKTMFHERTSLQLTRQKTELNRKIERIKTEKTIKGDQTMTSQEKRKGSKFLKLAQEANGEDEMDEFARNLQKKLEKENESALPAESVAPLPVDDKEEEKEEEEFRPRSSSRRLGKTDQDQIVKDRMLKRKKKRVHEDEAKEDRDDQ</sequence>
<proteinExistence type="predicted"/>
<dbReference type="InParanoid" id="H2Z300"/>
<accession>H2Z300</accession>
<reference evidence="3" key="1">
    <citation type="submission" date="2003-08" db="EMBL/GenBank/DDBJ databases">
        <authorList>
            <person name="Birren B."/>
            <person name="Nusbaum C."/>
            <person name="Abebe A."/>
            <person name="Abouelleil A."/>
            <person name="Adekoya E."/>
            <person name="Ait-zahra M."/>
            <person name="Allen N."/>
            <person name="Allen T."/>
            <person name="An P."/>
            <person name="Anderson M."/>
            <person name="Anderson S."/>
            <person name="Arachchi H."/>
            <person name="Armbruster J."/>
            <person name="Bachantsang P."/>
            <person name="Baldwin J."/>
            <person name="Barry A."/>
            <person name="Bayul T."/>
            <person name="Blitshsteyn B."/>
            <person name="Bloom T."/>
            <person name="Blye J."/>
            <person name="Boguslavskiy L."/>
            <person name="Borowsky M."/>
            <person name="Boukhgalter B."/>
            <person name="Brunache A."/>
            <person name="Butler J."/>
            <person name="Calixte N."/>
            <person name="Calvo S."/>
            <person name="Camarata J."/>
            <person name="Campo K."/>
            <person name="Chang J."/>
            <person name="Cheshatsang Y."/>
            <person name="Citroen M."/>
            <person name="Collymore A."/>
            <person name="Considine T."/>
            <person name="Cook A."/>
            <person name="Cooke P."/>
            <person name="Corum B."/>
            <person name="Cuomo C."/>
            <person name="David R."/>
            <person name="Dawoe T."/>
            <person name="Degray S."/>
            <person name="Dodge S."/>
            <person name="Dooley K."/>
            <person name="Dorje P."/>
            <person name="Dorjee K."/>
            <person name="Dorris L."/>
            <person name="Duffey N."/>
            <person name="Dupes A."/>
            <person name="Elkins T."/>
            <person name="Engels R."/>
            <person name="Erickson J."/>
            <person name="Farina A."/>
            <person name="Faro S."/>
            <person name="Ferreira P."/>
            <person name="Fischer H."/>
            <person name="Fitzgerald M."/>
            <person name="Foley K."/>
            <person name="Gage D."/>
            <person name="Galagan J."/>
            <person name="Gearin G."/>
            <person name="Gnerre S."/>
            <person name="Gnirke A."/>
            <person name="Goyette A."/>
            <person name="Graham J."/>
            <person name="Grandbois E."/>
            <person name="Gyaltsen K."/>
            <person name="Hafez N."/>
            <person name="Hagopian D."/>
            <person name="Hagos B."/>
            <person name="Hall J."/>
            <person name="Hatcher B."/>
            <person name="Heller A."/>
            <person name="Higgins H."/>
            <person name="Honan T."/>
            <person name="Horn A."/>
            <person name="Houde N."/>
            <person name="Hughes L."/>
            <person name="Hulme W."/>
            <person name="Husby E."/>
            <person name="Iliev I."/>
            <person name="Jaffe D."/>
            <person name="Jones C."/>
            <person name="Kamal M."/>
            <person name="Kamat A."/>
            <person name="Kamvysselis M."/>
            <person name="Karlsson E."/>
            <person name="Kells C."/>
            <person name="Kieu A."/>
            <person name="Kisner P."/>
            <person name="Kodira C."/>
            <person name="Kulbokas E."/>
            <person name="Labutti K."/>
            <person name="Lama D."/>
            <person name="Landers T."/>
            <person name="Leger J."/>
            <person name="Levine S."/>
            <person name="Lewis D."/>
            <person name="Lewis T."/>
            <person name="Lindblad-toh K."/>
            <person name="Liu X."/>
            <person name="Lokyitsang T."/>
            <person name="Lokyitsang Y."/>
            <person name="Lucien O."/>
            <person name="Lui A."/>
            <person name="Ma L.J."/>
            <person name="Mabbitt R."/>
            <person name="Macdonald J."/>
            <person name="Maclean C."/>
            <person name="Major J."/>
            <person name="Manning J."/>
            <person name="Marabella R."/>
            <person name="Maru K."/>
            <person name="Matthews C."/>
            <person name="Mauceli E."/>
            <person name="Mccarthy M."/>
            <person name="Mcdonough S."/>
            <person name="Mcghee T."/>
            <person name="Meldrim J."/>
            <person name="Meneus L."/>
            <person name="Mesirov J."/>
            <person name="Mihalev A."/>
            <person name="Mihova T."/>
            <person name="Mikkelsen T."/>
            <person name="Mlenga V."/>
            <person name="Moru K."/>
            <person name="Mozes J."/>
            <person name="Mulrain L."/>
            <person name="Munson G."/>
            <person name="Naylor J."/>
            <person name="Newes C."/>
            <person name="Nguyen C."/>
            <person name="Nguyen N."/>
            <person name="Nguyen T."/>
            <person name="Nicol R."/>
            <person name="Nielsen C."/>
            <person name="Nizzari M."/>
            <person name="Norbu C."/>
            <person name="Norbu N."/>
            <person name="O'donnell P."/>
            <person name="Okoawo O."/>
            <person name="O'leary S."/>
            <person name="Omotosho B."/>
            <person name="O'neill K."/>
            <person name="Osman S."/>
            <person name="Parker S."/>
            <person name="Perrin D."/>
            <person name="Phunkhang P."/>
            <person name="Piqani B."/>
            <person name="Purcell S."/>
            <person name="Rachupka T."/>
            <person name="Ramasamy U."/>
            <person name="Rameau R."/>
            <person name="Ray V."/>
            <person name="Raymond C."/>
            <person name="Retta R."/>
            <person name="Richardson S."/>
            <person name="Rise C."/>
            <person name="Rodriguez J."/>
            <person name="Rogers J."/>
            <person name="Rogov P."/>
            <person name="Rutman M."/>
            <person name="Schupbach R."/>
            <person name="Seaman C."/>
            <person name="Settipalli S."/>
            <person name="Sharpe T."/>
            <person name="Sheridan J."/>
            <person name="Sherpa N."/>
            <person name="Shi J."/>
            <person name="Smirnov S."/>
            <person name="Smith C."/>
            <person name="Sougnez C."/>
            <person name="Spencer B."/>
            <person name="Stalker J."/>
            <person name="Stange-thomann N."/>
            <person name="Stavropoulos S."/>
            <person name="Stetson K."/>
            <person name="Stone C."/>
            <person name="Stone S."/>
            <person name="Stubbs M."/>
            <person name="Talamas J."/>
            <person name="Tchuinga P."/>
            <person name="Tenzing P."/>
            <person name="Tesfaye S."/>
            <person name="Theodore J."/>
            <person name="Thoulutsang Y."/>
            <person name="Topham K."/>
            <person name="Towey S."/>
            <person name="Tsamla T."/>
            <person name="Tsomo N."/>
            <person name="Vallee D."/>
            <person name="Vassiliev H."/>
            <person name="Venkataraman V."/>
            <person name="Vinson J."/>
            <person name="Vo A."/>
            <person name="Wade C."/>
            <person name="Wang S."/>
            <person name="Wangchuk T."/>
            <person name="Wangdi T."/>
            <person name="Whittaker C."/>
            <person name="Wilkinson J."/>
            <person name="Wu Y."/>
            <person name="Wyman D."/>
            <person name="Yadav S."/>
            <person name="Yang S."/>
            <person name="Yang X."/>
            <person name="Yeager S."/>
            <person name="Yee E."/>
            <person name="Young G."/>
            <person name="Zainoun J."/>
            <person name="Zembeck L."/>
            <person name="Zimmer A."/>
            <person name="Zody M."/>
            <person name="Lander E."/>
        </authorList>
    </citation>
    <scope>NUCLEOTIDE SEQUENCE [LARGE SCALE GENOMIC DNA]</scope>
</reference>
<evidence type="ECO:0000313" key="3">
    <source>
        <dbReference type="Proteomes" id="UP000007875"/>
    </source>
</evidence>
<feature type="region of interest" description="Disordered" evidence="1">
    <location>
        <begin position="99"/>
        <end position="216"/>
    </location>
</feature>
<name>H2Z300_CIOSA</name>
<organism evidence="2 3">
    <name type="scientific">Ciona savignyi</name>
    <name type="common">Pacific transparent sea squirt</name>
    <dbReference type="NCBI Taxonomy" id="51511"/>
    <lineage>
        <taxon>Eukaryota</taxon>
        <taxon>Metazoa</taxon>
        <taxon>Chordata</taxon>
        <taxon>Tunicata</taxon>
        <taxon>Ascidiacea</taxon>
        <taxon>Phlebobranchia</taxon>
        <taxon>Cionidae</taxon>
        <taxon>Ciona</taxon>
    </lineage>
</organism>
<reference evidence="2" key="3">
    <citation type="submission" date="2025-09" db="UniProtKB">
        <authorList>
            <consortium name="Ensembl"/>
        </authorList>
    </citation>
    <scope>IDENTIFICATION</scope>
</reference>
<dbReference type="Ensembl" id="ENSCSAVT00000012101.1">
    <property type="protein sequence ID" value="ENSCSAVP00000011962.1"/>
    <property type="gene ID" value="ENSCSAVG00000007030.1"/>
</dbReference>
<protein>
    <submittedName>
        <fullName evidence="2">Uncharacterized protein</fullName>
    </submittedName>
</protein>
<feature type="compositionally biased region" description="Basic and acidic residues" evidence="1">
    <location>
        <begin position="184"/>
        <end position="195"/>
    </location>
</feature>